<dbReference type="RefSeq" id="WP_169156129.1">
    <property type="nucleotide sequence ID" value="NZ_CAWPJE010000112.1"/>
</dbReference>
<feature type="domain" description="HTH cro/C1-type" evidence="1">
    <location>
        <begin position="38"/>
        <end position="93"/>
    </location>
</feature>
<reference evidence="2 3" key="1">
    <citation type="submission" date="2018-06" db="EMBL/GenBank/DDBJ databases">
        <title>Comparative genomics of Brasilonema spp. strains.</title>
        <authorList>
            <person name="Alvarenga D.O."/>
            <person name="Fiore M.F."/>
            <person name="Varani A.M."/>
        </authorList>
    </citation>
    <scope>NUCLEOTIDE SEQUENCE [LARGE SCALE GENOMIC DNA]</scope>
    <source>
        <strain evidence="2 3">SPC951</strain>
    </source>
</reference>
<dbReference type="SMART" id="SM00530">
    <property type="entry name" value="HTH_XRE"/>
    <property type="match status" value="1"/>
</dbReference>
<sequence length="111" mass="12162">MSFSLKANVKASSGNIFADLGLANPDELLVKAELARQISEIITKQDMTQIEAAELLGVDQPKISALMRGKLSGFSTERLFRFLNALGCDVQIVVKAKPESRKHAQIKVYSL</sequence>
<organism evidence="2 3">
    <name type="scientific">Brasilonema bromeliae SPC951</name>
    <dbReference type="NCBI Taxonomy" id="385972"/>
    <lineage>
        <taxon>Bacteria</taxon>
        <taxon>Bacillati</taxon>
        <taxon>Cyanobacteriota</taxon>
        <taxon>Cyanophyceae</taxon>
        <taxon>Nostocales</taxon>
        <taxon>Scytonemataceae</taxon>
        <taxon>Brasilonema</taxon>
        <taxon>Bromeliae group (in: Brasilonema)</taxon>
    </lineage>
</organism>
<evidence type="ECO:0000313" key="2">
    <source>
        <dbReference type="EMBL" id="NMG20871.1"/>
    </source>
</evidence>
<dbReference type="CDD" id="cd00093">
    <property type="entry name" value="HTH_XRE"/>
    <property type="match status" value="1"/>
</dbReference>
<dbReference type="PROSITE" id="PS50943">
    <property type="entry name" value="HTH_CROC1"/>
    <property type="match status" value="1"/>
</dbReference>
<keyword evidence="3" id="KW-1185">Reference proteome</keyword>
<dbReference type="EMBL" id="QMEB01000120">
    <property type="protein sequence ID" value="NMG20871.1"/>
    <property type="molecule type" value="Genomic_DNA"/>
</dbReference>
<name>A0ABX1P941_9CYAN</name>
<dbReference type="Pfam" id="PF13744">
    <property type="entry name" value="HTH_37"/>
    <property type="match status" value="1"/>
</dbReference>
<dbReference type="SUPFAM" id="SSF47413">
    <property type="entry name" value="lambda repressor-like DNA-binding domains"/>
    <property type="match status" value="1"/>
</dbReference>
<accession>A0ABX1P941</accession>
<evidence type="ECO:0000313" key="3">
    <source>
        <dbReference type="Proteomes" id="UP000718564"/>
    </source>
</evidence>
<protein>
    <submittedName>
        <fullName evidence="2">XRE family transcriptional regulator</fullName>
    </submittedName>
</protein>
<dbReference type="InterPro" id="IPR039554">
    <property type="entry name" value="HigA2-like_HTH"/>
</dbReference>
<proteinExistence type="predicted"/>
<gene>
    <name evidence="2" type="ORF">DP116_15965</name>
</gene>
<dbReference type="Proteomes" id="UP000718564">
    <property type="component" value="Unassembled WGS sequence"/>
</dbReference>
<dbReference type="Gene3D" id="1.10.260.40">
    <property type="entry name" value="lambda repressor-like DNA-binding domains"/>
    <property type="match status" value="1"/>
</dbReference>
<comment type="caution">
    <text evidence="2">The sequence shown here is derived from an EMBL/GenBank/DDBJ whole genome shotgun (WGS) entry which is preliminary data.</text>
</comment>
<evidence type="ECO:0000259" key="1">
    <source>
        <dbReference type="PROSITE" id="PS50943"/>
    </source>
</evidence>
<dbReference type="InterPro" id="IPR001387">
    <property type="entry name" value="Cro/C1-type_HTH"/>
</dbReference>
<dbReference type="InterPro" id="IPR010982">
    <property type="entry name" value="Lambda_DNA-bd_dom_sf"/>
</dbReference>